<accession>A0AAW6F975</accession>
<feature type="chain" id="PRO_5043722864" description="Histidinol-phosphatase" evidence="1">
    <location>
        <begin position="21"/>
        <end position="106"/>
    </location>
</feature>
<evidence type="ECO:0000313" key="2">
    <source>
        <dbReference type="EMBL" id="MDB9140100.1"/>
    </source>
</evidence>
<dbReference type="RefSeq" id="WP_272060472.1">
    <property type="nucleotide sequence ID" value="NZ_JAQMPX010000120.1"/>
</dbReference>
<evidence type="ECO:0000313" key="3">
    <source>
        <dbReference type="Proteomes" id="UP001211522"/>
    </source>
</evidence>
<protein>
    <recommendedName>
        <fullName evidence="4">Histidinol-phosphatase</fullName>
    </recommendedName>
</protein>
<comment type="caution">
    <text evidence="2">The sequence shown here is derived from an EMBL/GenBank/DDBJ whole genome shotgun (WGS) entry which is preliminary data.</text>
</comment>
<dbReference type="Gene3D" id="3.20.20.140">
    <property type="entry name" value="Metal-dependent hydrolases"/>
    <property type="match status" value="1"/>
</dbReference>
<dbReference type="GO" id="GO:0004534">
    <property type="term" value="F:5'-3' RNA exonuclease activity"/>
    <property type="evidence" value="ECO:0007669"/>
    <property type="project" value="TreeGrafter"/>
</dbReference>
<keyword evidence="1" id="KW-0732">Signal</keyword>
<name>A0AAW6F975_PARDI</name>
<dbReference type="AlphaFoldDB" id="A0AAW6F975"/>
<reference evidence="2" key="1">
    <citation type="submission" date="2023-01" db="EMBL/GenBank/DDBJ databases">
        <title>Human gut microbiome strain richness.</title>
        <authorList>
            <person name="Chen-Liaw A."/>
        </authorList>
    </citation>
    <scope>NUCLEOTIDE SEQUENCE</scope>
    <source>
        <strain evidence="2">D35st1_E5_D35t1_190705</strain>
    </source>
</reference>
<dbReference type="EMBL" id="JAQMPX010000120">
    <property type="protein sequence ID" value="MDB9140100.1"/>
    <property type="molecule type" value="Genomic_DNA"/>
</dbReference>
<evidence type="ECO:0000256" key="1">
    <source>
        <dbReference type="SAM" id="SignalP"/>
    </source>
</evidence>
<feature type="signal peptide" evidence="1">
    <location>
        <begin position="1"/>
        <end position="20"/>
    </location>
</feature>
<organism evidence="2 3">
    <name type="scientific">Parabacteroides distasonis</name>
    <dbReference type="NCBI Taxonomy" id="823"/>
    <lineage>
        <taxon>Bacteria</taxon>
        <taxon>Pseudomonadati</taxon>
        <taxon>Bacteroidota</taxon>
        <taxon>Bacteroidia</taxon>
        <taxon>Bacteroidales</taxon>
        <taxon>Tannerellaceae</taxon>
        <taxon>Parabacteroides</taxon>
    </lineage>
</organism>
<dbReference type="InterPro" id="IPR016195">
    <property type="entry name" value="Pol/histidinol_Pase-like"/>
</dbReference>
<dbReference type="Proteomes" id="UP001211522">
    <property type="component" value="Unassembled WGS sequence"/>
</dbReference>
<proteinExistence type="predicted"/>
<dbReference type="GO" id="GO:0035312">
    <property type="term" value="F:5'-3' DNA exonuclease activity"/>
    <property type="evidence" value="ECO:0007669"/>
    <property type="project" value="TreeGrafter"/>
</dbReference>
<dbReference type="InterPro" id="IPR052018">
    <property type="entry name" value="PHP_domain"/>
</dbReference>
<sequence length="106" mass="12084">MKRLFIGAVFALGASWQLQAQVRNEIVIPQVGEYQTLKCDFHIHTVYSDGLVWPTVRVDEAYREGLDCIALTEHLEYRPHKDIKAGHGRSWEVAQKSTKAEAYLLA</sequence>
<dbReference type="PANTHER" id="PTHR42924">
    <property type="entry name" value="EXONUCLEASE"/>
    <property type="match status" value="1"/>
</dbReference>
<dbReference type="PANTHER" id="PTHR42924:SF3">
    <property type="entry name" value="POLYMERASE_HISTIDINOL PHOSPHATASE N-TERMINAL DOMAIN-CONTAINING PROTEIN"/>
    <property type="match status" value="1"/>
</dbReference>
<gene>
    <name evidence="2" type="ORF">PN612_16555</name>
</gene>
<evidence type="ECO:0008006" key="4">
    <source>
        <dbReference type="Google" id="ProtNLM"/>
    </source>
</evidence>
<dbReference type="SUPFAM" id="SSF89550">
    <property type="entry name" value="PHP domain-like"/>
    <property type="match status" value="1"/>
</dbReference>